<feature type="domain" description="FAD-binding FR-type" evidence="14">
    <location>
        <begin position="658"/>
        <end position="889"/>
    </location>
</feature>
<dbReference type="InterPro" id="IPR001433">
    <property type="entry name" value="OxRdtase_FAD/NAD-bd"/>
</dbReference>
<evidence type="ECO:0000256" key="5">
    <source>
        <dbReference type="ARBA" id="ARBA00022448"/>
    </source>
</evidence>
<comment type="catalytic activity">
    <reaction evidence="12">
        <text>hydrogen sulfide + 3 NADP(+) + 3 H2O = sulfite + 3 NADPH + 4 H(+)</text>
        <dbReference type="Rhea" id="RHEA:13801"/>
        <dbReference type="ChEBI" id="CHEBI:15377"/>
        <dbReference type="ChEBI" id="CHEBI:15378"/>
        <dbReference type="ChEBI" id="CHEBI:17359"/>
        <dbReference type="ChEBI" id="CHEBI:29919"/>
        <dbReference type="ChEBI" id="CHEBI:57783"/>
        <dbReference type="ChEBI" id="CHEBI:58349"/>
        <dbReference type="EC" id="1.8.1.2"/>
    </reaction>
</comment>
<dbReference type="Gene3D" id="3.40.50.80">
    <property type="entry name" value="Nucleotide-binding domain of ferredoxin-NADP reductase (FNR) module"/>
    <property type="match status" value="1"/>
</dbReference>
<evidence type="ECO:0000256" key="2">
    <source>
        <dbReference type="ARBA" id="ARBA00001974"/>
    </source>
</evidence>
<dbReference type="InterPro" id="IPR009014">
    <property type="entry name" value="Transketo_C/PFOR_II"/>
</dbReference>
<keyword evidence="7" id="KW-0288">FMN</keyword>
<dbReference type="InterPro" id="IPR023173">
    <property type="entry name" value="NADPH_Cyt_P450_Rdtase_alpha"/>
</dbReference>
<evidence type="ECO:0000256" key="8">
    <source>
        <dbReference type="ARBA" id="ARBA00022827"/>
    </source>
</evidence>
<dbReference type="Proteomes" id="UP000769528">
    <property type="component" value="Unassembled WGS sequence"/>
</dbReference>
<comment type="pathway">
    <text evidence="3">Sulfur metabolism; hydrogen sulfide biosynthesis; hydrogen sulfide from sulfite (NADPH route): step 1/1.</text>
</comment>
<evidence type="ECO:0000256" key="4">
    <source>
        <dbReference type="ARBA" id="ARBA00012604"/>
    </source>
</evidence>
<dbReference type="Gene3D" id="1.20.990.10">
    <property type="entry name" value="NADPH-cytochrome p450 Reductase, Chain A, domain 3"/>
    <property type="match status" value="1"/>
</dbReference>
<dbReference type="InterPro" id="IPR039261">
    <property type="entry name" value="FNR_nucleotide-bd"/>
</dbReference>
<dbReference type="Pfam" id="PF00175">
    <property type="entry name" value="NAD_binding_1"/>
    <property type="match status" value="1"/>
</dbReference>
<comment type="cofactor">
    <cofactor evidence="2">
        <name>FAD</name>
        <dbReference type="ChEBI" id="CHEBI:57692"/>
    </cofactor>
</comment>
<dbReference type="FunFam" id="1.20.990.10:FF:000010">
    <property type="entry name" value="Sulfite reductase [NADPH] flavoprotein component"/>
    <property type="match status" value="1"/>
</dbReference>
<protein>
    <recommendedName>
        <fullName evidence="4">assimilatory sulfite reductase (NADPH)</fullName>
        <ecNumber evidence="4">1.8.1.2</ecNumber>
    </recommendedName>
</protein>
<dbReference type="OrthoDB" id="1856718at2759"/>
<evidence type="ECO:0000313" key="15">
    <source>
        <dbReference type="EMBL" id="KAH3675676.1"/>
    </source>
</evidence>
<dbReference type="FunFam" id="3.40.50.80:FF:000011">
    <property type="entry name" value="Sulfite reductase flavoprotein component"/>
    <property type="match status" value="1"/>
</dbReference>
<dbReference type="Pfam" id="PF00667">
    <property type="entry name" value="FAD_binding_1"/>
    <property type="match status" value="1"/>
</dbReference>
<evidence type="ECO:0000256" key="13">
    <source>
        <dbReference type="ARBA" id="ARBA00059320"/>
    </source>
</evidence>
<keyword evidence="10" id="KW-0249">Electron transport</keyword>
<evidence type="ECO:0000256" key="3">
    <source>
        <dbReference type="ARBA" id="ARBA00004774"/>
    </source>
</evidence>
<dbReference type="GO" id="GO:0050660">
    <property type="term" value="F:flavin adenine dinucleotide binding"/>
    <property type="evidence" value="ECO:0007669"/>
    <property type="project" value="TreeGrafter"/>
</dbReference>
<evidence type="ECO:0000256" key="9">
    <source>
        <dbReference type="ARBA" id="ARBA00022857"/>
    </source>
</evidence>
<dbReference type="InterPro" id="IPR017927">
    <property type="entry name" value="FAD-bd_FR_type"/>
</dbReference>
<keyword evidence="9" id="KW-0521">NADP</keyword>
<dbReference type="PROSITE" id="PS51384">
    <property type="entry name" value="FAD_FR"/>
    <property type="match status" value="1"/>
</dbReference>
<dbReference type="PANTHER" id="PTHR19384:SF109">
    <property type="entry name" value="SULFITE REDUCTASE [NADPH] FLAVOPROTEIN COMPONENT"/>
    <property type="match status" value="1"/>
</dbReference>
<accession>A0A9P8TE88</accession>
<dbReference type="GO" id="GO:0010181">
    <property type="term" value="F:FMN binding"/>
    <property type="evidence" value="ECO:0007669"/>
    <property type="project" value="TreeGrafter"/>
</dbReference>
<evidence type="ECO:0000256" key="11">
    <source>
        <dbReference type="ARBA" id="ARBA00023002"/>
    </source>
</evidence>
<dbReference type="InterPro" id="IPR001709">
    <property type="entry name" value="Flavoprot_Pyr_Nucl_cyt_Rdtase"/>
</dbReference>
<dbReference type="PANTHER" id="PTHR19384">
    <property type="entry name" value="NITRIC OXIDE SYNTHASE-RELATED"/>
    <property type="match status" value="1"/>
</dbReference>
<dbReference type="SUPFAM" id="SSF63380">
    <property type="entry name" value="Riboflavin synthase domain-like"/>
    <property type="match status" value="1"/>
</dbReference>
<comment type="caution">
    <text evidence="15">The sequence shown here is derived from an EMBL/GenBank/DDBJ whole genome shotgun (WGS) entry which is preliminary data.</text>
</comment>
<keyword evidence="6" id="KW-0285">Flavoprotein</keyword>
<evidence type="ECO:0000256" key="10">
    <source>
        <dbReference type="ARBA" id="ARBA00022982"/>
    </source>
</evidence>
<dbReference type="GO" id="GO:0004783">
    <property type="term" value="F:sulfite reductase (NADPH) activity"/>
    <property type="evidence" value="ECO:0007669"/>
    <property type="project" value="UniProtKB-EC"/>
</dbReference>
<evidence type="ECO:0000313" key="16">
    <source>
        <dbReference type="Proteomes" id="UP000769528"/>
    </source>
</evidence>
<dbReference type="InterPro" id="IPR003097">
    <property type="entry name" value="CysJ-like_FAD-binding"/>
</dbReference>
<dbReference type="CDD" id="cd06207">
    <property type="entry name" value="CyPoR_like"/>
    <property type="match status" value="1"/>
</dbReference>
<dbReference type="Gene3D" id="2.40.30.10">
    <property type="entry name" value="Translation factors"/>
    <property type="match status" value="1"/>
</dbReference>
<evidence type="ECO:0000256" key="1">
    <source>
        <dbReference type="ARBA" id="ARBA00001917"/>
    </source>
</evidence>
<dbReference type="Gene3D" id="3.40.920.10">
    <property type="entry name" value="Pyruvate-ferredoxin oxidoreductase, PFOR, domain III"/>
    <property type="match status" value="1"/>
</dbReference>
<dbReference type="InterPro" id="IPR017938">
    <property type="entry name" value="Riboflavin_synthase-like_b-brl"/>
</dbReference>
<dbReference type="SUPFAM" id="SSF53323">
    <property type="entry name" value="Pyruvate-ferredoxin oxidoreductase, PFOR, domain III"/>
    <property type="match status" value="1"/>
</dbReference>
<dbReference type="EC" id="1.8.1.2" evidence="4"/>
<dbReference type="SUPFAM" id="SSF52922">
    <property type="entry name" value="TK C-terminal domain-like"/>
    <property type="match status" value="1"/>
</dbReference>
<comment type="function">
    <text evidence="13">This enzyme catalyzes the 6-electron reduction of sulfite to sulfide. This is one of several activities required for the biosynthesis of L-cysteine from sulfate.</text>
</comment>
<dbReference type="AlphaFoldDB" id="A0A9P8TE88"/>
<proteinExistence type="predicted"/>
<evidence type="ECO:0000256" key="12">
    <source>
        <dbReference type="ARBA" id="ARBA00052219"/>
    </source>
</evidence>
<evidence type="ECO:0000256" key="7">
    <source>
        <dbReference type="ARBA" id="ARBA00022643"/>
    </source>
</evidence>
<keyword evidence="11" id="KW-0560">Oxidoreductase</keyword>
<dbReference type="PRINTS" id="PR00371">
    <property type="entry name" value="FPNCR"/>
</dbReference>
<dbReference type="SUPFAM" id="SSF52343">
    <property type="entry name" value="Ferredoxin reductase-like, C-terminal NADP-linked domain"/>
    <property type="match status" value="1"/>
</dbReference>
<reference evidence="15" key="2">
    <citation type="submission" date="2021-01" db="EMBL/GenBank/DDBJ databases">
        <authorList>
            <person name="Schikora-Tamarit M.A."/>
        </authorList>
    </citation>
    <scope>NUCLEOTIDE SEQUENCE</scope>
    <source>
        <strain evidence="15">CBS6341</strain>
    </source>
</reference>
<reference evidence="15" key="1">
    <citation type="journal article" date="2021" name="Open Biol.">
        <title>Shared evolutionary footprints suggest mitochondrial oxidative damage underlies multiple complex I losses in fungi.</title>
        <authorList>
            <person name="Schikora-Tamarit M.A."/>
            <person name="Marcet-Houben M."/>
            <person name="Nosek J."/>
            <person name="Gabaldon T."/>
        </authorList>
    </citation>
    <scope>NUCLEOTIDE SEQUENCE</scope>
    <source>
        <strain evidence="15">CBS6341</strain>
    </source>
</reference>
<name>A0A9P8TE88_9ASCO</name>
<evidence type="ECO:0000256" key="6">
    <source>
        <dbReference type="ARBA" id="ARBA00022630"/>
    </source>
</evidence>
<evidence type="ECO:0000259" key="14">
    <source>
        <dbReference type="PROSITE" id="PS51384"/>
    </source>
</evidence>
<sequence length="1045" mass="117961">MSSIDESLKESVLTHPFGDLKDPNYITSTNSFFTPLNLINLSIYSIAKEKIFTFESIGDVEIDKNLKTWSFLKRANSSDYIPDIISNEVRLGSLRSIFGYLSGKTNGNDNDLAVASVLASSDALEFFKNDLLINQNFKLSFQVSALDYFQDSLVSNYATPLKFANDLNLTVFTPLKAQEVQHLSILSNVFSQISTSIHLFDGLNYLKESQKFGNTLDLQQNLDLFNKLKSSLKIWESQPFNKRPIVALQTLNSILGTNYQPFEYFGNNNAKKVFVVYGSIESELFINEILSKYSNQEVGVLAIRIPLPFNIENFISTLPKSTENLIIIGQSLDENQSSILKSSIQASIFLNGLSSKIKIEEFIYLPNFIWSSSAIQQIIGQFVEIPIVESTSSLNENFIFWSLDNSELVELASKIAHTLSLDSLIKFNAKFDNLKNGGIYQSQISSTNIIGNISSSDLIYVDNKEILDSFNVTKTVKKGGIVLLQLNELPKTKVNEYLESQVSKSFLQKINENGNKLILIDLSAVPEIPEIKGFQKLISTLSIFWRFANPSLNINDLVRKILVGLGSSVELLPAVLTTIIEEKLNKSFVEVTNDAKWSELEETESLPVYPLETSFKPASIRETIEIEEESNATAELYKRFAFPESYQSSNNLRPDLAIKNFVVKVKENRRVTPADYSRNIFHIEFDISGTGLTYDIGEALGVHARNDAGEVLEFLEFYGLNPDAIVQVPNKEDSNLIELRTLFQSFVENLDLLGKPGKSFYESLSGFATDDKEKEKLKFLSSPEGSSELKIYQDEEFFSYSDILKLFPSAHPSIEELVKLIPTLKRREYSISSSQKLHPNEVHLLIVVVDWIDKRQRKRFGQCSKYLSELKVGSELVVSVKPSVMKLPPLSTQPVIMSGLGTGLAPFKAIIEEKIWQKQQGLEIGEIHLYLGSRHQREEYLYGELWEAYKSEGILTHIGAAFSRDQPEKVYIQDKIRDNIDELSKLVVEKQGVFYLCGPTWPVPDITAVLEDIVANDAKARGVEIDAVREVEEMKENSRYILEVY</sequence>
<dbReference type="Gene3D" id="3.40.50.920">
    <property type="match status" value="1"/>
</dbReference>
<keyword evidence="8" id="KW-0274">FAD</keyword>
<dbReference type="GO" id="GO:0005829">
    <property type="term" value="C:cytosol"/>
    <property type="evidence" value="ECO:0007669"/>
    <property type="project" value="TreeGrafter"/>
</dbReference>
<keyword evidence="16" id="KW-1185">Reference proteome</keyword>
<gene>
    <name evidence="15" type="ORF">WICMUC_002593</name>
</gene>
<organism evidence="15 16">
    <name type="scientific">Wickerhamomyces mucosus</name>
    <dbReference type="NCBI Taxonomy" id="1378264"/>
    <lineage>
        <taxon>Eukaryota</taxon>
        <taxon>Fungi</taxon>
        <taxon>Dikarya</taxon>
        <taxon>Ascomycota</taxon>
        <taxon>Saccharomycotina</taxon>
        <taxon>Saccharomycetes</taxon>
        <taxon>Phaffomycetales</taxon>
        <taxon>Wickerhamomycetaceae</taxon>
        <taxon>Wickerhamomyces</taxon>
    </lineage>
</organism>
<dbReference type="EMBL" id="JAEUBF010000734">
    <property type="protein sequence ID" value="KAH3675676.1"/>
    <property type="molecule type" value="Genomic_DNA"/>
</dbReference>
<comment type="cofactor">
    <cofactor evidence="1">
        <name>FMN</name>
        <dbReference type="ChEBI" id="CHEBI:58210"/>
    </cofactor>
</comment>
<keyword evidence="5" id="KW-0813">Transport</keyword>
<dbReference type="InterPro" id="IPR002869">
    <property type="entry name" value="Pyrv_flavodox_OxRed_cen"/>
</dbReference>